<evidence type="ECO:0000256" key="1">
    <source>
        <dbReference type="SAM" id="MobiDB-lite"/>
    </source>
</evidence>
<organism evidence="2 3">
    <name type="scientific">Perca fluviatilis</name>
    <name type="common">European perch</name>
    <dbReference type="NCBI Taxonomy" id="8168"/>
    <lineage>
        <taxon>Eukaryota</taxon>
        <taxon>Metazoa</taxon>
        <taxon>Chordata</taxon>
        <taxon>Craniata</taxon>
        <taxon>Vertebrata</taxon>
        <taxon>Euteleostomi</taxon>
        <taxon>Actinopterygii</taxon>
        <taxon>Neopterygii</taxon>
        <taxon>Teleostei</taxon>
        <taxon>Neoteleostei</taxon>
        <taxon>Acanthomorphata</taxon>
        <taxon>Eupercaria</taxon>
        <taxon>Perciformes</taxon>
        <taxon>Percoidei</taxon>
        <taxon>Percidae</taxon>
        <taxon>Percinae</taxon>
        <taxon>Perca</taxon>
    </lineage>
</organism>
<evidence type="ECO:0000313" key="2">
    <source>
        <dbReference type="EMBL" id="KAF1381974.1"/>
    </source>
</evidence>
<reference evidence="2 3" key="1">
    <citation type="submission" date="2019-06" db="EMBL/GenBank/DDBJ databases">
        <title>A chromosome-scale genome assembly of the European perch, Perca fluviatilis.</title>
        <authorList>
            <person name="Roques C."/>
            <person name="Zahm M."/>
            <person name="Cabau C."/>
            <person name="Klopp C."/>
            <person name="Bouchez O."/>
            <person name="Donnadieu C."/>
            <person name="Kuhl H."/>
            <person name="Gislard M."/>
            <person name="Guendouz S."/>
            <person name="Journot L."/>
            <person name="Haffray P."/>
            <person name="Bestin A."/>
            <person name="Morvezen R."/>
            <person name="Feron R."/>
            <person name="Wen M."/>
            <person name="Jouanno E."/>
            <person name="Herpin A."/>
            <person name="Schartl M."/>
            <person name="Postlethwait J."/>
            <person name="Schaerlinger B."/>
            <person name="Chardard D."/>
            <person name="Lecocq T."/>
            <person name="Poncet C."/>
            <person name="Jaffrelo L."/>
            <person name="Lampietro C."/>
            <person name="Guiguen Y."/>
        </authorList>
    </citation>
    <scope>NUCLEOTIDE SEQUENCE [LARGE SCALE GENOMIC DNA]</scope>
    <source>
        <tissue evidence="2">Blood</tissue>
    </source>
</reference>
<feature type="region of interest" description="Disordered" evidence="1">
    <location>
        <begin position="1"/>
        <end position="57"/>
    </location>
</feature>
<protein>
    <submittedName>
        <fullName evidence="2">Uncharacterized protein</fullName>
    </submittedName>
</protein>
<name>A0A6A5F1M1_PERFL</name>
<dbReference type="AlphaFoldDB" id="A0A6A5F1M1"/>
<keyword evidence="3" id="KW-1185">Reference proteome</keyword>
<dbReference type="Proteomes" id="UP000465112">
    <property type="component" value="Chromosome 13"/>
</dbReference>
<sequence length="80" mass="8713">MLSVFSPACSPNVSLQTKSPSSPVTYRNLLHVKANGSKPQDPTEDRKPHLDQEKQPILESDLGEELAGECMVPGSVPWLV</sequence>
<comment type="caution">
    <text evidence="2">The sequence shown here is derived from an EMBL/GenBank/DDBJ whole genome shotgun (WGS) entry which is preliminary data.</text>
</comment>
<gene>
    <name evidence="2" type="ORF">PFLUV_G00159580</name>
</gene>
<evidence type="ECO:0000313" key="3">
    <source>
        <dbReference type="Proteomes" id="UP000465112"/>
    </source>
</evidence>
<accession>A0A6A5F1M1</accession>
<feature type="compositionally biased region" description="Polar residues" evidence="1">
    <location>
        <begin position="9"/>
        <end position="25"/>
    </location>
</feature>
<proteinExistence type="predicted"/>
<feature type="compositionally biased region" description="Basic and acidic residues" evidence="1">
    <location>
        <begin position="41"/>
        <end position="56"/>
    </location>
</feature>
<dbReference type="EMBL" id="VHII01000013">
    <property type="protein sequence ID" value="KAF1381974.1"/>
    <property type="molecule type" value="Genomic_DNA"/>
</dbReference>